<dbReference type="RefSeq" id="WP_210230064.1">
    <property type="nucleotide sequence ID" value="NZ_CP072800.1"/>
</dbReference>
<reference evidence="1 2" key="1">
    <citation type="submission" date="2021-04" db="EMBL/GenBank/DDBJ databases">
        <title>Genomics, taxonomy and metabolism of representatives of sulfur bacteria of the genus Thiothrix: Thiothrix fructosivorans QT, Thiothrix unzii A1T and three new species, Thiothrix subterranea sp. nov., Thiothrix litoralis sp. nov. and 'Candidatus Thiothrix anitrata' sp. nov.</title>
        <authorList>
            <person name="Ravin N.V."/>
            <person name="Smolyakov D."/>
            <person name="Rudenko T.S."/>
            <person name="Mardanov A.V."/>
            <person name="Beletsky A.V."/>
            <person name="Markov N.D."/>
            <person name="Fomenkov A.I."/>
            <person name="Roberts R.J."/>
            <person name="Karnachuk O.V."/>
            <person name="Novikov A."/>
            <person name="Grabovich M.Y."/>
        </authorList>
    </citation>
    <scope>NUCLEOTIDE SEQUENCE [LARGE SCALE GENOMIC DNA]</scope>
    <source>
        <strain evidence="1 2">A52</strain>
    </source>
</reference>
<organism evidence="1 2">
    <name type="scientific">Candidatus Thiothrix anitrata</name>
    <dbReference type="NCBI Taxonomy" id="2823902"/>
    <lineage>
        <taxon>Bacteria</taxon>
        <taxon>Pseudomonadati</taxon>
        <taxon>Pseudomonadota</taxon>
        <taxon>Gammaproteobacteria</taxon>
        <taxon>Thiotrichales</taxon>
        <taxon>Thiotrichaceae</taxon>
        <taxon>Thiothrix</taxon>
    </lineage>
</organism>
<proteinExistence type="predicted"/>
<evidence type="ECO:0000313" key="2">
    <source>
        <dbReference type="Proteomes" id="UP000672027"/>
    </source>
</evidence>
<dbReference type="InterPro" id="IPR047749">
    <property type="entry name" value="STY4528-like"/>
</dbReference>
<accession>A0ABX7X8I7</accession>
<keyword evidence="2" id="KW-1185">Reference proteome</keyword>
<name>A0ABX7X8I7_9GAMM</name>
<dbReference type="NCBIfam" id="NF040582">
    <property type="entry name" value="STY4528_fam"/>
    <property type="match status" value="1"/>
</dbReference>
<gene>
    <name evidence="1" type="ORF">J8380_08410</name>
</gene>
<protein>
    <submittedName>
        <fullName evidence="1">Helix-turn-helix domain-containing protein</fullName>
    </submittedName>
</protein>
<sequence>MSLNQYLLQMIERSKATLETKSTSTSQDGLLFLGNPQLVFPRLLFDDPVLEPVDRNVWAAIKLHAADGDSVTAFPTYEEIMLRCNIGSKATVSRSIAILRACRWLTVCKARLRDAKGRVRGNIYALHDEPLQLAETLELDDAYLSFLHETADRKQNPHPRVIGIAAAVLQGMSAQVVAGIDITELESPLLRRQQASVWRQEADDEGRFFAFTKSGIEKVNSRDYLKATKRTEVQKLYLVNISGKVPSTENVLSDISGKSEGGEYRNCTGVRGGSTETVLRSISSSSNYIYKDTTTTVTGVSTETVLAWPDSLQGNNQSLVAMQLRSLPESHHQPVIDALGATLAAIAKGHAKPLRSLLAYTRKLCELSLAGQLNPIVAIDAPTTKPLANADFSHPPENPTTTIQALNNLDHDIRSLQHLQKTEPENSPQWILFNDQIAAKKVEWYRLRDTLPTPVSA</sequence>
<dbReference type="EMBL" id="CP072800">
    <property type="protein sequence ID" value="QTR51546.1"/>
    <property type="molecule type" value="Genomic_DNA"/>
</dbReference>
<dbReference type="Proteomes" id="UP000672027">
    <property type="component" value="Chromosome"/>
</dbReference>
<evidence type="ECO:0000313" key="1">
    <source>
        <dbReference type="EMBL" id="QTR51546.1"/>
    </source>
</evidence>